<feature type="chain" id="PRO_5032888825" evidence="1">
    <location>
        <begin position="22"/>
        <end position="486"/>
    </location>
</feature>
<comment type="caution">
    <text evidence="3">The sequence shown here is derived from an EMBL/GenBank/DDBJ whole genome shotgun (WGS) entry which is preliminary data.</text>
</comment>
<organism evidence="3 4">
    <name type="scientific">Roseateles oligotrophus</name>
    <dbReference type="NCBI Taxonomy" id="1769250"/>
    <lineage>
        <taxon>Bacteria</taxon>
        <taxon>Pseudomonadati</taxon>
        <taxon>Pseudomonadota</taxon>
        <taxon>Betaproteobacteria</taxon>
        <taxon>Burkholderiales</taxon>
        <taxon>Sphaerotilaceae</taxon>
        <taxon>Roseateles</taxon>
    </lineage>
</organism>
<protein>
    <submittedName>
        <fullName evidence="3">Pimeloyl-ACP methyl ester carboxylesterase</fullName>
    </submittedName>
</protein>
<accession>A0A840L5W1</accession>
<dbReference type="SUPFAM" id="SSF53474">
    <property type="entry name" value="alpha/beta-Hydrolases"/>
    <property type="match status" value="1"/>
</dbReference>
<dbReference type="RefSeq" id="WP_184299000.1">
    <property type="nucleotide sequence ID" value="NZ_JACHLP010000004.1"/>
</dbReference>
<keyword evidence="1" id="KW-0732">Signal</keyword>
<evidence type="ECO:0000313" key="3">
    <source>
        <dbReference type="EMBL" id="MBB4843580.1"/>
    </source>
</evidence>
<evidence type="ECO:0000313" key="4">
    <source>
        <dbReference type="Proteomes" id="UP000562027"/>
    </source>
</evidence>
<gene>
    <name evidence="3" type="ORF">HNP55_002103</name>
</gene>
<feature type="domain" description="AB hydrolase-1" evidence="2">
    <location>
        <begin position="76"/>
        <end position="312"/>
    </location>
</feature>
<dbReference type="PANTHER" id="PTHR46438">
    <property type="entry name" value="ALPHA/BETA-HYDROLASES SUPERFAMILY PROTEIN"/>
    <property type="match status" value="1"/>
</dbReference>
<dbReference type="PRINTS" id="PR00111">
    <property type="entry name" value="ABHYDROLASE"/>
</dbReference>
<name>A0A840L5W1_9BURK</name>
<keyword evidence="4" id="KW-1185">Reference proteome</keyword>
<dbReference type="Pfam" id="PF00561">
    <property type="entry name" value="Abhydrolase_1"/>
    <property type="match status" value="1"/>
</dbReference>
<dbReference type="InterPro" id="IPR000073">
    <property type="entry name" value="AB_hydrolase_1"/>
</dbReference>
<dbReference type="PANTHER" id="PTHR46438:SF11">
    <property type="entry name" value="LIPASE-RELATED"/>
    <property type="match status" value="1"/>
</dbReference>
<feature type="signal peptide" evidence="1">
    <location>
        <begin position="1"/>
        <end position="21"/>
    </location>
</feature>
<dbReference type="Proteomes" id="UP000562027">
    <property type="component" value="Unassembled WGS sequence"/>
</dbReference>
<proteinExistence type="predicted"/>
<evidence type="ECO:0000256" key="1">
    <source>
        <dbReference type="SAM" id="SignalP"/>
    </source>
</evidence>
<dbReference type="Gene3D" id="3.40.50.1820">
    <property type="entry name" value="alpha/beta hydrolase"/>
    <property type="match status" value="1"/>
</dbReference>
<dbReference type="AlphaFoldDB" id="A0A840L5W1"/>
<sequence length="486" mass="51612">MLTRCLGGMLAMAMAMATAQADIGWPGGATAAAPSKQALSASEHGLPAHWRVYQIKEPQFRSPILVAEAGPPDASPLLLIHGLGQKGLRDWLPLIPVLEPHYRLILLDLPGFGASAAGVTGKLTPSRYAQLLHGIKPMLSDRPLTLVGHSMGGAVALRYAASFPDDVSRLLLLDVAGILQRTAFVKHSALDRLSLSEPLPDALVKPALGLQNLGSSLLEKVAGLPDPSRWLARNEQAWGLAFAKTPNLNAALGLIGEDFGAALHELRLPVALLWGGQDRVAPLRSAQVLQAALPQASLTLIEEAGHVPMASHPERVTDWLLLQLANPAAPPEAAAPATAITAAPAADTGSRPSQTLDCAGQPGGLLSGDFERLQIRGCRGLKLERLRARQIELQDSHLSMQEVQLEGPEARLTISRSSLLATACRFAGPIAVSASRLDFAGVTLQGELPFVVGERSRLLLSVSRSQRADGSWLYLHSDRLVRDGSF</sequence>
<reference evidence="3 4" key="1">
    <citation type="submission" date="2020-08" db="EMBL/GenBank/DDBJ databases">
        <title>Functional genomics of gut bacteria from endangered species of beetles.</title>
        <authorList>
            <person name="Carlos-Shanley C."/>
        </authorList>
    </citation>
    <scope>NUCLEOTIDE SEQUENCE [LARGE SCALE GENOMIC DNA]</scope>
    <source>
        <strain evidence="3 4">S00239</strain>
    </source>
</reference>
<evidence type="ECO:0000259" key="2">
    <source>
        <dbReference type="Pfam" id="PF00561"/>
    </source>
</evidence>
<dbReference type="EMBL" id="JACHLP010000004">
    <property type="protein sequence ID" value="MBB4843580.1"/>
    <property type="molecule type" value="Genomic_DNA"/>
</dbReference>
<dbReference type="InterPro" id="IPR029058">
    <property type="entry name" value="AB_hydrolase_fold"/>
</dbReference>